<dbReference type="EMBL" id="FRBC01000004">
    <property type="protein sequence ID" value="SHK44471.1"/>
    <property type="molecule type" value="Genomic_DNA"/>
</dbReference>
<name>A0A1M6SIA8_SELRU</name>
<dbReference type="Proteomes" id="UP000184263">
    <property type="component" value="Unassembled WGS sequence"/>
</dbReference>
<proteinExistence type="predicted"/>
<sequence length="292" mass="31710">MNRRTLWKTFRPALAVGLAACLVGGIAGAEPVLATDGHAVSAQAGKAVRKGSLQPIAGIWREAGATAPQTLTIYADGAYTLVSPDRKAFGKVRVTAEKHPDGSKSLWYSFYEDGGVTLEDKDTASPWYAAFKSANELWAAFPKTEKAATQTDMRSGHDGAIHFVRYAENNYAATSEGVQADDYLGVWGCGRCTAVISRETSGGYLVEVQWASSAAEGSRWTYHCTYDNFGALLFSDDNGTRTDYTYTEKGTSTNKKIYNDGSSTFVLREGVLTWQDKKENSGTPLEFMKSPQ</sequence>
<feature type="chain" id="PRO_5012703219" evidence="1">
    <location>
        <begin position="30"/>
        <end position="292"/>
    </location>
</feature>
<feature type="signal peptide" evidence="1">
    <location>
        <begin position="1"/>
        <end position="29"/>
    </location>
</feature>
<dbReference type="RefSeq" id="WP_073088388.1">
    <property type="nucleotide sequence ID" value="NZ_FRBC01000004.1"/>
</dbReference>
<evidence type="ECO:0000313" key="2">
    <source>
        <dbReference type="EMBL" id="SHK44471.1"/>
    </source>
</evidence>
<keyword evidence="1" id="KW-0732">Signal</keyword>
<accession>A0A1M6SIA8</accession>
<evidence type="ECO:0000313" key="3">
    <source>
        <dbReference type="Proteomes" id="UP000184263"/>
    </source>
</evidence>
<organism evidence="2 3">
    <name type="scientific">Selenomonas ruminantium</name>
    <dbReference type="NCBI Taxonomy" id="971"/>
    <lineage>
        <taxon>Bacteria</taxon>
        <taxon>Bacillati</taxon>
        <taxon>Bacillota</taxon>
        <taxon>Negativicutes</taxon>
        <taxon>Selenomonadales</taxon>
        <taxon>Selenomonadaceae</taxon>
        <taxon>Selenomonas</taxon>
    </lineage>
</organism>
<dbReference type="OrthoDB" id="1663476at2"/>
<gene>
    <name evidence="2" type="ORF">SAMN05216582_10491</name>
</gene>
<dbReference type="AlphaFoldDB" id="A0A1M6SIA8"/>
<reference evidence="2 3" key="1">
    <citation type="submission" date="2016-11" db="EMBL/GenBank/DDBJ databases">
        <authorList>
            <person name="Jaros S."/>
            <person name="Januszkiewicz K."/>
            <person name="Wedrychowicz H."/>
        </authorList>
    </citation>
    <scope>NUCLEOTIDE SEQUENCE [LARGE SCALE GENOMIC DNA]</scope>
    <source>
        <strain evidence="2 3">HD4</strain>
    </source>
</reference>
<protein>
    <submittedName>
        <fullName evidence="2">Uncharacterized protein</fullName>
    </submittedName>
</protein>
<evidence type="ECO:0000256" key="1">
    <source>
        <dbReference type="SAM" id="SignalP"/>
    </source>
</evidence>